<reference evidence="1 2" key="1">
    <citation type="submission" date="2016-10" db="EMBL/GenBank/DDBJ databases">
        <title>Updated version of Genome Assembly of Janthinobacterium lividum ERGS5:01.</title>
        <authorList>
            <person name="Kumar R."/>
            <person name="Acharya V."/>
            <person name="Singh D."/>
        </authorList>
    </citation>
    <scope>NUCLEOTIDE SEQUENCE [LARGE SCALE GENOMIC DNA]</scope>
    <source>
        <strain evidence="1 2">ERGS5:01</strain>
    </source>
</reference>
<dbReference type="PANTHER" id="PTHR35802:SF1">
    <property type="entry name" value="PROTEASE SYNTHASE AND SPORULATION PROTEIN PAI 2"/>
    <property type="match status" value="1"/>
</dbReference>
<dbReference type="InterPro" id="IPR012349">
    <property type="entry name" value="Split_barrel_FMN-bd"/>
</dbReference>
<organism evidence="1 2">
    <name type="scientific">Janthinobacterium lividum</name>
    <dbReference type="NCBI Taxonomy" id="29581"/>
    <lineage>
        <taxon>Bacteria</taxon>
        <taxon>Pseudomonadati</taxon>
        <taxon>Pseudomonadota</taxon>
        <taxon>Betaproteobacteria</taxon>
        <taxon>Burkholderiales</taxon>
        <taxon>Oxalobacteraceae</taxon>
        <taxon>Janthinobacterium</taxon>
    </lineage>
</organism>
<evidence type="ECO:0000313" key="1">
    <source>
        <dbReference type="EMBL" id="OFJ48561.1"/>
    </source>
</evidence>
<name>A0A1E8PQR5_9BURK</name>
<sequence length="217" mass="23688">MYTPASFREERLDVLHGLIDAHPLGALVRQGDDGLCADHLPFEIAAPTPEAPFGILRAHVARANPLWRAPHGQEECMVIFQGPHAYITPAWYAEKQRSGKEVPTFNYAVVHAHGPLRAIDDAAWLMGLLERLTARHEADQAAPWRISDAPAEYIEKMLNAIVGIEIALTRITGKWKLGQNRSMQDQASMAHGLSLGKQASAARALGALIAANVTPAR</sequence>
<dbReference type="Gene3D" id="2.30.110.10">
    <property type="entry name" value="Electron Transport, Fmn-binding Protein, Chain A"/>
    <property type="match status" value="1"/>
</dbReference>
<accession>A0A1E8PQR5</accession>
<protein>
    <submittedName>
        <fullName evidence="1">Transcriptional regulator</fullName>
    </submittedName>
</protein>
<dbReference type="AlphaFoldDB" id="A0A1E8PQR5"/>
<dbReference type="PANTHER" id="PTHR35802">
    <property type="entry name" value="PROTEASE SYNTHASE AND SPORULATION PROTEIN PAI 2"/>
    <property type="match status" value="1"/>
</dbReference>
<dbReference type="Proteomes" id="UP000092634">
    <property type="component" value="Unassembled WGS sequence"/>
</dbReference>
<gene>
    <name evidence="1" type="ORF">BA896_006150</name>
</gene>
<dbReference type="Pfam" id="PF04299">
    <property type="entry name" value="FMN_bind_2"/>
    <property type="match status" value="1"/>
</dbReference>
<dbReference type="PIRSF" id="PIRSF010372">
    <property type="entry name" value="PaiB"/>
    <property type="match status" value="1"/>
</dbReference>
<dbReference type="SUPFAM" id="SSF50475">
    <property type="entry name" value="FMN-binding split barrel"/>
    <property type="match status" value="1"/>
</dbReference>
<dbReference type="InterPro" id="IPR007396">
    <property type="entry name" value="TR_PAI2-type"/>
</dbReference>
<evidence type="ECO:0000313" key="2">
    <source>
        <dbReference type="Proteomes" id="UP000092634"/>
    </source>
</evidence>
<dbReference type="EMBL" id="MAQB02000001">
    <property type="protein sequence ID" value="OFJ48561.1"/>
    <property type="molecule type" value="Genomic_DNA"/>
</dbReference>
<proteinExistence type="predicted"/>
<comment type="caution">
    <text evidence="1">The sequence shown here is derived from an EMBL/GenBank/DDBJ whole genome shotgun (WGS) entry which is preliminary data.</text>
</comment>